<dbReference type="EMBL" id="JAJAXM010000014">
    <property type="protein sequence ID" value="MCG9026047.1"/>
    <property type="molecule type" value="Genomic_DNA"/>
</dbReference>
<dbReference type="PANTHER" id="PTHR21235">
    <property type="entry name" value="IMIDAZOLE GLYCEROL PHOSPHATE SYNTHASE SUBUNIT HISF/H IGP SYNTHASE SUBUNIT HISF/H"/>
    <property type="match status" value="1"/>
</dbReference>
<evidence type="ECO:0000256" key="7">
    <source>
        <dbReference type="ARBA" id="ARBA00023239"/>
    </source>
</evidence>
<name>A0ABD4SRF4_9NEIS</name>
<dbReference type="RefSeq" id="WP_239878695.1">
    <property type="nucleotide sequence ID" value="NZ_JAJAXM010000014.1"/>
</dbReference>
<keyword evidence="5 11" id="KW-0028">Amino-acid biosynthesis</keyword>
<proteinExistence type="inferred from homology"/>
<gene>
    <name evidence="12" type="ORF">LH440_09065</name>
</gene>
<dbReference type="GO" id="GO:0000105">
    <property type="term" value="P:L-histidine biosynthetic process"/>
    <property type="evidence" value="ECO:0007669"/>
    <property type="project" value="UniProtKB-KW"/>
</dbReference>
<comment type="caution">
    <text evidence="12">The sequence shown here is derived from an EMBL/GenBank/DDBJ whole genome shotgun (WGS) entry which is preliminary data.</text>
</comment>
<comment type="similarity">
    <text evidence="2 11">Belongs to the HisA/HisF family.</text>
</comment>
<evidence type="ECO:0000256" key="1">
    <source>
        <dbReference type="ARBA" id="ARBA00005091"/>
    </source>
</evidence>
<evidence type="ECO:0000256" key="3">
    <source>
        <dbReference type="ARBA" id="ARBA00011152"/>
    </source>
</evidence>
<evidence type="ECO:0000256" key="2">
    <source>
        <dbReference type="ARBA" id="ARBA00009667"/>
    </source>
</evidence>
<dbReference type="Proteomes" id="UP001200247">
    <property type="component" value="Unassembled WGS sequence"/>
</dbReference>
<evidence type="ECO:0000256" key="6">
    <source>
        <dbReference type="ARBA" id="ARBA00023102"/>
    </source>
</evidence>
<keyword evidence="6 11" id="KW-0368">Histidine biosynthesis</keyword>
<evidence type="ECO:0000256" key="9">
    <source>
        <dbReference type="ARBA" id="ARBA00030264"/>
    </source>
</evidence>
<reference evidence="12 13" key="1">
    <citation type="submission" date="2021-10" db="EMBL/GenBank/DDBJ databases">
        <title>Whole-genome sequencing analysis of Laribacter hongkongensis: virulence gene profiles, carbohydrate-active enzyme prediction, and antimicrobial resistance characterization.</title>
        <authorList>
            <person name="Yuan P."/>
            <person name="Zhan Y."/>
            <person name="Chen D."/>
        </authorList>
    </citation>
    <scope>NUCLEOTIDE SEQUENCE [LARGE SCALE GENOMIC DNA]</scope>
    <source>
        <strain evidence="12 13">W67</strain>
    </source>
</reference>
<comment type="subunit">
    <text evidence="3">Heterodimer of HisH and HisF.</text>
</comment>
<evidence type="ECO:0000256" key="5">
    <source>
        <dbReference type="ARBA" id="ARBA00022605"/>
    </source>
</evidence>
<dbReference type="AlphaFoldDB" id="A0ABD4SRF4"/>
<dbReference type="CDD" id="cd04731">
    <property type="entry name" value="HisF"/>
    <property type="match status" value="1"/>
</dbReference>
<dbReference type="InterPro" id="IPR013785">
    <property type="entry name" value="Aldolase_TIM"/>
</dbReference>
<comment type="pathway">
    <text evidence="1">Amino-acid biosynthesis; L-histidine biosynthesis; L-histidine from 5-phospho-alpha-D-ribose 1-diphosphate: step 5/9.</text>
</comment>
<dbReference type="InterPro" id="IPR050064">
    <property type="entry name" value="IGPS_HisA/HisF"/>
</dbReference>
<dbReference type="GO" id="GO:0016829">
    <property type="term" value="F:lyase activity"/>
    <property type="evidence" value="ECO:0007669"/>
    <property type="project" value="UniProtKB-KW"/>
</dbReference>
<evidence type="ECO:0000256" key="10">
    <source>
        <dbReference type="ARBA" id="ARBA00047838"/>
    </source>
</evidence>
<evidence type="ECO:0000313" key="13">
    <source>
        <dbReference type="Proteomes" id="UP001200247"/>
    </source>
</evidence>
<organism evidence="12 13">
    <name type="scientific">Laribacter hongkongensis</name>
    <dbReference type="NCBI Taxonomy" id="168471"/>
    <lineage>
        <taxon>Bacteria</taxon>
        <taxon>Pseudomonadati</taxon>
        <taxon>Pseudomonadota</taxon>
        <taxon>Betaproteobacteria</taxon>
        <taxon>Neisseriales</taxon>
        <taxon>Aquaspirillaceae</taxon>
        <taxon>Laribacter</taxon>
    </lineage>
</organism>
<dbReference type="Pfam" id="PF00977">
    <property type="entry name" value="His_biosynth"/>
    <property type="match status" value="1"/>
</dbReference>
<sequence length="253" mass="26792">MLKKRVIPVLLLRDGRMVKGKQFSDFRDTGDPRSAARIYNAQYADELVFLDIQASTESRGTLLDIVQVAASECFMPLTVGGGVSQIEDVCALLRAGADKVVITTAAVYNPALIREAAETFGSQCVVAGIDYRGAGDDARAFIKCGSEATGRHPVDLACELAALGAGEIMLNSIDRDGMMSGYDLETAARVANAVQIPVIVCGGAGNFAHLAEAFTTTSVAATACASVFHFGDNNPIRARSYLRNLGIALRVLK</sequence>
<evidence type="ECO:0000256" key="11">
    <source>
        <dbReference type="RuleBase" id="RU003657"/>
    </source>
</evidence>
<comment type="catalytic activity">
    <reaction evidence="10">
        <text>5-[(5-phospho-1-deoxy-D-ribulos-1-ylimino)methylamino]-1-(5-phospho-beta-D-ribosyl)imidazole-4-carboxamide + L-glutamine = D-erythro-1-(imidazol-4-yl)glycerol 3-phosphate + 5-amino-1-(5-phospho-beta-D-ribosyl)imidazole-4-carboxamide + L-glutamate + H(+)</text>
        <dbReference type="Rhea" id="RHEA:24793"/>
        <dbReference type="ChEBI" id="CHEBI:15378"/>
        <dbReference type="ChEBI" id="CHEBI:29985"/>
        <dbReference type="ChEBI" id="CHEBI:58278"/>
        <dbReference type="ChEBI" id="CHEBI:58359"/>
        <dbReference type="ChEBI" id="CHEBI:58475"/>
        <dbReference type="ChEBI" id="CHEBI:58525"/>
        <dbReference type="EC" id="4.3.2.10"/>
    </reaction>
</comment>
<dbReference type="Gene3D" id="3.20.20.70">
    <property type="entry name" value="Aldolase class I"/>
    <property type="match status" value="1"/>
</dbReference>
<dbReference type="InterPro" id="IPR011060">
    <property type="entry name" value="RibuloseP-bd_barrel"/>
</dbReference>
<keyword evidence="7" id="KW-0456">Lyase</keyword>
<dbReference type="InterPro" id="IPR006062">
    <property type="entry name" value="His_biosynth"/>
</dbReference>
<evidence type="ECO:0000313" key="12">
    <source>
        <dbReference type="EMBL" id="MCG9026047.1"/>
    </source>
</evidence>
<dbReference type="EC" id="4.3.2.10" evidence="4"/>
<protein>
    <recommendedName>
        <fullName evidence="4">imidazole glycerol-phosphate synthase</fullName>
        <ecNumber evidence="4">4.3.2.10</ecNumber>
    </recommendedName>
    <alternativeName>
        <fullName evidence="9">IGP synthase cyclase subunit</fullName>
    </alternativeName>
</protein>
<dbReference type="SUPFAM" id="SSF51366">
    <property type="entry name" value="Ribulose-phoshate binding barrel"/>
    <property type="match status" value="1"/>
</dbReference>
<evidence type="ECO:0000256" key="8">
    <source>
        <dbReference type="ARBA" id="ARBA00025475"/>
    </source>
</evidence>
<dbReference type="PANTHER" id="PTHR21235:SF2">
    <property type="entry name" value="IMIDAZOLE GLYCEROL PHOSPHATE SYNTHASE HISHF"/>
    <property type="match status" value="1"/>
</dbReference>
<accession>A0ABD4SRF4</accession>
<evidence type="ECO:0000256" key="4">
    <source>
        <dbReference type="ARBA" id="ARBA00012809"/>
    </source>
</evidence>
<comment type="function">
    <text evidence="8">IGPS catalyzes the conversion of PRFAR and glutamine to IGP, AICAR and glutamate. The HisF subunit catalyzes the cyclization activity that produces IGP and AICAR from PRFAR using the ammonia provided by the HisH subunit.</text>
</comment>
<dbReference type="InterPro" id="IPR004651">
    <property type="entry name" value="HisF"/>
</dbReference>